<keyword evidence="2" id="KW-0732">Signal</keyword>
<feature type="region of interest" description="Disordered" evidence="1">
    <location>
        <begin position="48"/>
        <end position="297"/>
    </location>
</feature>
<evidence type="ECO:0000313" key="3">
    <source>
        <dbReference type="EMBL" id="CAG8977349.1"/>
    </source>
</evidence>
<evidence type="ECO:0000256" key="2">
    <source>
        <dbReference type="SAM" id="SignalP"/>
    </source>
</evidence>
<dbReference type="OrthoDB" id="10619586at2759"/>
<protein>
    <submittedName>
        <fullName evidence="3">Uncharacterized protein</fullName>
    </submittedName>
</protein>
<name>A0A9N9LRZ4_9HELO</name>
<feature type="signal peptide" evidence="2">
    <location>
        <begin position="1"/>
        <end position="19"/>
    </location>
</feature>
<feature type="compositionally biased region" description="Polar residues" evidence="1">
    <location>
        <begin position="61"/>
        <end position="70"/>
    </location>
</feature>
<sequence>MLIPNIIAVAAVAATFVSGLPTVTDANYAVLAAREAVPAWSTQAHTVSKRGFGVGGKSKRQSSPPRQSNPKPDDLTRRPLTSPSRQRRASPPVPAGETLEKRMKFGGLGKIFGKKKKPSSPPAAQSIPERPAYPAAPPPRADGNPFPTYHNRPHSMQVPPKPYEPNFNAPRPGSPSPRPGEFGNPLPYGAKPSIGKRDVADESLEKRQGIYAALRSGPRRPASHSAPAPATQARNRDSFMDIYDQMRANPAAFKKSAPKKTTQKRDVEDADVESDYESDQEDYEDDLESDDEDNVIV</sequence>
<evidence type="ECO:0000313" key="4">
    <source>
        <dbReference type="Proteomes" id="UP000701801"/>
    </source>
</evidence>
<dbReference type="Proteomes" id="UP000701801">
    <property type="component" value="Unassembled WGS sequence"/>
</dbReference>
<proteinExistence type="predicted"/>
<keyword evidence="4" id="KW-1185">Reference proteome</keyword>
<feature type="compositionally biased region" description="Basic and acidic residues" evidence="1">
    <location>
        <begin position="195"/>
        <end position="208"/>
    </location>
</feature>
<dbReference type="EMBL" id="CAJVRM010000215">
    <property type="protein sequence ID" value="CAG8977349.1"/>
    <property type="molecule type" value="Genomic_DNA"/>
</dbReference>
<feature type="compositionally biased region" description="Acidic residues" evidence="1">
    <location>
        <begin position="268"/>
        <end position="297"/>
    </location>
</feature>
<reference evidence="3" key="1">
    <citation type="submission" date="2021-07" db="EMBL/GenBank/DDBJ databases">
        <authorList>
            <person name="Durling M."/>
        </authorList>
    </citation>
    <scope>NUCLEOTIDE SEQUENCE</scope>
</reference>
<accession>A0A9N9LRZ4</accession>
<organism evidence="3 4">
    <name type="scientific">Hymenoscyphus albidus</name>
    <dbReference type="NCBI Taxonomy" id="595503"/>
    <lineage>
        <taxon>Eukaryota</taxon>
        <taxon>Fungi</taxon>
        <taxon>Dikarya</taxon>
        <taxon>Ascomycota</taxon>
        <taxon>Pezizomycotina</taxon>
        <taxon>Leotiomycetes</taxon>
        <taxon>Helotiales</taxon>
        <taxon>Helotiaceae</taxon>
        <taxon>Hymenoscyphus</taxon>
    </lineage>
</organism>
<feature type="chain" id="PRO_5040221268" evidence="2">
    <location>
        <begin position="20"/>
        <end position="297"/>
    </location>
</feature>
<dbReference type="AlphaFoldDB" id="A0A9N9LRZ4"/>
<comment type="caution">
    <text evidence="3">The sequence shown here is derived from an EMBL/GenBank/DDBJ whole genome shotgun (WGS) entry which is preliminary data.</text>
</comment>
<gene>
    <name evidence="3" type="ORF">HYALB_00011364</name>
</gene>
<evidence type="ECO:0000256" key="1">
    <source>
        <dbReference type="SAM" id="MobiDB-lite"/>
    </source>
</evidence>